<dbReference type="InterPro" id="IPR019752">
    <property type="entry name" value="Pyrv/ketoisovalerate_OxRed_cat"/>
</dbReference>
<dbReference type="FunFam" id="3.40.50.970:FF:000022">
    <property type="entry name" value="2-oxoglutarate ferredoxin oxidoreductase alpha subunit"/>
    <property type="match status" value="1"/>
</dbReference>
<accession>A0A1T5HTJ0</accession>
<dbReference type="GO" id="GO:0016903">
    <property type="term" value="F:oxidoreductase activity, acting on the aldehyde or oxo group of donors"/>
    <property type="evidence" value="ECO:0007669"/>
    <property type="project" value="InterPro"/>
</dbReference>
<evidence type="ECO:0000313" key="5">
    <source>
        <dbReference type="Proteomes" id="UP000191055"/>
    </source>
</evidence>
<dbReference type="Proteomes" id="UP000191055">
    <property type="component" value="Unassembled WGS sequence"/>
</dbReference>
<dbReference type="InterPro" id="IPR050722">
    <property type="entry name" value="Pyruvate:ferred/Flavod_OxRd"/>
</dbReference>
<dbReference type="AlphaFoldDB" id="A0A1T5HTJ0"/>
<evidence type="ECO:0000259" key="3">
    <source>
        <dbReference type="Pfam" id="PF01855"/>
    </source>
</evidence>
<name>A0A1T5HTJ0_9BACT</name>
<dbReference type="SUPFAM" id="SSF52518">
    <property type="entry name" value="Thiamin diphosphate-binding fold (THDP-binding)"/>
    <property type="match status" value="1"/>
</dbReference>
<dbReference type="InterPro" id="IPR022367">
    <property type="entry name" value="2-oxoacid/accept_OxRdtase_asu"/>
</dbReference>
<protein>
    <submittedName>
        <fullName evidence="4">2-oxoglutarate ferredoxin oxidoreductase subunit alpha</fullName>
    </submittedName>
</protein>
<dbReference type="STRING" id="889453.SAMN03080601_03136"/>
<dbReference type="Gene3D" id="3.40.50.970">
    <property type="match status" value="1"/>
</dbReference>
<dbReference type="InterPro" id="IPR029061">
    <property type="entry name" value="THDP-binding"/>
</dbReference>
<dbReference type="PANTHER" id="PTHR32154:SF20">
    <property type="entry name" value="2-OXOGLUTARATE OXIDOREDUCTASE SUBUNIT KORA"/>
    <property type="match status" value="1"/>
</dbReference>
<dbReference type="SUPFAM" id="SSF52922">
    <property type="entry name" value="TK C-terminal domain-like"/>
    <property type="match status" value="1"/>
</dbReference>
<dbReference type="PANTHER" id="PTHR32154">
    <property type="entry name" value="PYRUVATE-FLAVODOXIN OXIDOREDUCTASE-RELATED"/>
    <property type="match status" value="1"/>
</dbReference>
<reference evidence="4 5" key="1">
    <citation type="submission" date="2017-02" db="EMBL/GenBank/DDBJ databases">
        <authorList>
            <person name="Peterson S.W."/>
        </authorList>
    </citation>
    <scope>NUCLEOTIDE SEQUENCE [LARGE SCALE GENOMIC DNA]</scope>
    <source>
        <strain evidence="4 5">DSM 24412</strain>
    </source>
</reference>
<keyword evidence="5" id="KW-1185">Reference proteome</keyword>
<dbReference type="Pfam" id="PF01855">
    <property type="entry name" value="POR_N"/>
    <property type="match status" value="1"/>
</dbReference>
<dbReference type="RefSeq" id="WP_079558804.1">
    <property type="nucleotide sequence ID" value="NZ_CP021904.1"/>
</dbReference>
<dbReference type="InterPro" id="IPR002869">
    <property type="entry name" value="Pyrv_flavodox_OxRed_cen"/>
</dbReference>
<dbReference type="Pfam" id="PF01558">
    <property type="entry name" value="POR"/>
    <property type="match status" value="1"/>
</dbReference>
<dbReference type="InterPro" id="IPR009014">
    <property type="entry name" value="Transketo_C/PFOR_II"/>
</dbReference>
<evidence type="ECO:0000313" key="4">
    <source>
        <dbReference type="EMBL" id="SKC23851.1"/>
    </source>
</evidence>
<dbReference type="GO" id="GO:0006979">
    <property type="term" value="P:response to oxidative stress"/>
    <property type="evidence" value="ECO:0007669"/>
    <property type="project" value="TreeGrafter"/>
</dbReference>
<feature type="domain" description="Pyruvate/ketoisovalerate oxidoreductase catalytic" evidence="2">
    <location>
        <begin position="22"/>
        <end position="210"/>
    </location>
</feature>
<evidence type="ECO:0000259" key="2">
    <source>
        <dbReference type="Pfam" id="PF01558"/>
    </source>
</evidence>
<evidence type="ECO:0000256" key="1">
    <source>
        <dbReference type="ARBA" id="ARBA00023002"/>
    </source>
</evidence>
<dbReference type="KEGG" id="asx:CDL62_04920"/>
<dbReference type="Gene3D" id="3.40.920.10">
    <property type="entry name" value="Pyruvate-ferredoxin oxidoreductase, PFOR, domain III"/>
    <property type="match status" value="1"/>
</dbReference>
<feature type="domain" description="Pyruvate flavodoxin/ferredoxin oxidoreductase pyrimidine binding" evidence="3">
    <location>
        <begin position="260"/>
        <end position="468"/>
    </location>
</feature>
<dbReference type="Gene3D" id="3.40.50.920">
    <property type="match status" value="1"/>
</dbReference>
<dbReference type="NCBIfam" id="TIGR03710">
    <property type="entry name" value="OAFO_sf"/>
    <property type="match status" value="1"/>
</dbReference>
<dbReference type="SUPFAM" id="SSF53323">
    <property type="entry name" value="Pyruvate-ferredoxin oxidoreductase, PFOR, domain III"/>
    <property type="match status" value="1"/>
</dbReference>
<gene>
    <name evidence="4" type="ORF">SAMN03080601_03136</name>
</gene>
<proteinExistence type="predicted"/>
<sequence length="616" mass="67926">MQRRSKIIDADRIAVRFSGDSGDGMQLTGSLFSLTTAAFGNDISTFPDFPADIRAPQGTISGVSGFQVHFGKGVCTPGDLTDVLVAMNPAALKANVNYMSPGGTIIMDVDNFDKKNLEKAGYLTNDPIIEDKLQGFNIVKAPITSLSQECTKDLKLDRKSILRSKNMYALGLINWMFNRPIDYTRKYIRHKFSHKPDVMEANLRILETGFNYGNIIQAGTPSYHITTSEPQKGFYRNLSGNKAVAWGFLLAADKSGLQLFLGSYPITPSTEILQELAGRKDLGVKVFQAEDEIAAISSAIGASYAGALGITNTSGPGLSLKSEALGLAVMAEVPLVVVNVQRGGPSTGLPTKTEQSDLMQALYGRNGESPLVVMAASTPVNCFDYAFYASKIALEHMIPVILLTDSFLANGSQQWKVPEEGDFPTIDIPRSQQEPGKFLPYLRNPEKLNRDWVRPGMEGYEHRIGSLEKDADTGAVSHDGPNHEIMVKLRQEKLNRVANFIPPLSVEGNPGAEVLVVGWGSTYGHLHTAIEELNTEGNEIAFAIFNYINPLPKNTEDILKKYKTIIVCELNMGQFATWLRNHFPKLNYIQYNKVQGLPFTIKELKEFFKKSLEEQR</sequence>
<dbReference type="EMBL" id="FUYV01000022">
    <property type="protein sequence ID" value="SKC23851.1"/>
    <property type="molecule type" value="Genomic_DNA"/>
</dbReference>
<dbReference type="InterPro" id="IPR002880">
    <property type="entry name" value="Pyrv_Fd/Flavodoxin_OxRdtase_N"/>
</dbReference>
<dbReference type="CDD" id="cd07034">
    <property type="entry name" value="TPP_PYR_PFOR_IOR-alpha_like"/>
    <property type="match status" value="1"/>
</dbReference>
<organism evidence="4 5">
    <name type="scientific">Alkalitalea saponilacus</name>
    <dbReference type="NCBI Taxonomy" id="889453"/>
    <lineage>
        <taxon>Bacteria</taxon>
        <taxon>Pseudomonadati</taxon>
        <taxon>Bacteroidota</taxon>
        <taxon>Bacteroidia</taxon>
        <taxon>Marinilabiliales</taxon>
        <taxon>Marinilabiliaceae</taxon>
        <taxon>Alkalitalea</taxon>
    </lineage>
</organism>
<dbReference type="OrthoDB" id="9794954at2"/>
<keyword evidence="1" id="KW-0560">Oxidoreductase</keyword>